<feature type="region of interest" description="Disordered" evidence="1">
    <location>
        <begin position="1"/>
        <end position="102"/>
    </location>
</feature>
<gene>
    <name evidence="2" type="ORF">MFIFM68171_03875</name>
</gene>
<sequence>MSSSGKDFDATSLASDASLLRDKDGKSESKTKKRSLLSRLAGSRKGASGSGTSSASSNTAAATAAASPSSSSQQAQAGQAQSNAVEDLHKAYPNLGVNTRLT</sequence>
<evidence type="ECO:0000313" key="3">
    <source>
        <dbReference type="Proteomes" id="UP001628179"/>
    </source>
</evidence>
<name>A0ABQ0G7U4_9PEZI</name>
<keyword evidence="3" id="KW-1185">Reference proteome</keyword>
<protein>
    <submittedName>
        <fullName evidence="2">Uncharacterized protein</fullName>
    </submittedName>
</protein>
<dbReference type="EMBL" id="BAAFSV010000002">
    <property type="protein sequence ID" value="GAB1313665.1"/>
    <property type="molecule type" value="Genomic_DNA"/>
</dbReference>
<evidence type="ECO:0000256" key="1">
    <source>
        <dbReference type="SAM" id="MobiDB-lite"/>
    </source>
</evidence>
<comment type="caution">
    <text evidence="2">The sequence shown here is derived from an EMBL/GenBank/DDBJ whole genome shotgun (WGS) entry which is preliminary data.</text>
</comment>
<reference evidence="2 3" key="1">
    <citation type="submission" date="2024-09" db="EMBL/GenBank/DDBJ databases">
        <title>Itraconazole resistance in Madurella fahalii resulting from another homologue of gene encoding cytochrome P450 14-alpha sterol demethylase (CYP51).</title>
        <authorList>
            <person name="Yoshioka I."/>
            <person name="Fahal A.H."/>
            <person name="Kaneko S."/>
            <person name="Yaguchi T."/>
        </authorList>
    </citation>
    <scope>NUCLEOTIDE SEQUENCE [LARGE SCALE GENOMIC DNA]</scope>
    <source>
        <strain evidence="2 3">IFM 68171</strain>
    </source>
</reference>
<dbReference type="GeneID" id="98174618"/>
<organism evidence="2 3">
    <name type="scientific">Madurella fahalii</name>
    <dbReference type="NCBI Taxonomy" id="1157608"/>
    <lineage>
        <taxon>Eukaryota</taxon>
        <taxon>Fungi</taxon>
        <taxon>Dikarya</taxon>
        <taxon>Ascomycota</taxon>
        <taxon>Pezizomycotina</taxon>
        <taxon>Sordariomycetes</taxon>
        <taxon>Sordariomycetidae</taxon>
        <taxon>Sordariales</taxon>
        <taxon>Sordariales incertae sedis</taxon>
        <taxon>Madurella</taxon>
    </lineage>
</organism>
<feature type="compositionally biased region" description="Basic and acidic residues" evidence="1">
    <location>
        <begin position="19"/>
        <end position="30"/>
    </location>
</feature>
<dbReference type="Proteomes" id="UP001628179">
    <property type="component" value="Unassembled WGS sequence"/>
</dbReference>
<accession>A0ABQ0G7U4</accession>
<feature type="compositionally biased region" description="Low complexity" evidence="1">
    <location>
        <begin position="41"/>
        <end position="84"/>
    </location>
</feature>
<dbReference type="RefSeq" id="XP_070915396.1">
    <property type="nucleotide sequence ID" value="XM_071059295.1"/>
</dbReference>
<proteinExistence type="predicted"/>
<evidence type="ECO:0000313" key="2">
    <source>
        <dbReference type="EMBL" id="GAB1313665.1"/>
    </source>
</evidence>